<proteinExistence type="predicted"/>
<reference evidence="3" key="1">
    <citation type="submission" date="2016-06" db="EMBL/GenBank/DDBJ databases">
        <authorList>
            <person name="Varghese N."/>
        </authorList>
    </citation>
    <scope>NUCLEOTIDE SEQUENCE [LARGE SCALE GENOMIC DNA]</scope>
    <source>
        <strain evidence="3">DSM 45344</strain>
    </source>
</reference>
<keyword evidence="1" id="KW-0472">Membrane</keyword>
<evidence type="ECO:0000313" key="2">
    <source>
        <dbReference type="EMBL" id="SBV26179.1"/>
    </source>
</evidence>
<dbReference type="Pfam" id="PF14325">
    <property type="entry name" value="DUF4383"/>
    <property type="match status" value="1"/>
</dbReference>
<dbReference type="EMBL" id="LT598496">
    <property type="protein sequence ID" value="SBV26179.1"/>
    <property type="molecule type" value="Genomic_DNA"/>
</dbReference>
<feature type="transmembrane region" description="Helical" evidence="1">
    <location>
        <begin position="93"/>
        <end position="111"/>
    </location>
</feature>
<dbReference type="STRING" id="307121.GA0070620_1664"/>
<name>A0A1C3N0S2_9ACTN</name>
<dbReference type="AlphaFoldDB" id="A0A1C3N0S2"/>
<dbReference type="PATRIC" id="fig|307121.4.peg.1708"/>
<gene>
    <name evidence="2" type="ORF">GA0070620_1664</name>
</gene>
<sequence length="152" mass="15857">MTGPMAHARARANPADGKPPVRRGAGVVAVVFLLLGLLGFLPGVTSDFPALRFAGHHSDAMLFGALQVSVLHNLVHLLTGVGGLVLARTATGARAFLVGGGTFYLVLWLYGVVVDRDSGANFLPLNPAGDWLHLGLGLVMLAFGLLSARSHR</sequence>
<evidence type="ECO:0000313" key="3">
    <source>
        <dbReference type="Proteomes" id="UP000199393"/>
    </source>
</evidence>
<keyword evidence="1" id="KW-0812">Transmembrane</keyword>
<accession>A0A1C3N0S2</accession>
<protein>
    <recommendedName>
        <fullName evidence="4">DUF4383 domain-containing protein</fullName>
    </recommendedName>
</protein>
<feature type="transmembrane region" description="Helical" evidence="1">
    <location>
        <begin position="21"/>
        <end position="41"/>
    </location>
</feature>
<feature type="transmembrane region" description="Helical" evidence="1">
    <location>
        <begin position="131"/>
        <end position="148"/>
    </location>
</feature>
<organism evidence="2 3">
    <name type="scientific">Micromonospora krabiensis</name>
    <dbReference type="NCBI Taxonomy" id="307121"/>
    <lineage>
        <taxon>Bacteria</taxon>
        <taxon>Bacillati</taxon>
        <taxon>Actinomycetota</taxon>
        <taxon>Actinomycetes</taxon>
        <taxon>Micromonosporales</taxon>
        <taxon>Micromonosporaceae</taxon>
        <taxon>Micromonospora</taxon>
    </lineage>
</organism>
<evidence type="ECO:0000256" key="1">
    <source>
        <dbReference type="SAM" id="Phobius"/>
    </source>
</evidence>
<keyword evidence="3" id="KW-1185">Reference proteome</keyword>
<feature type="transmembrane region" description="Helical" evidence="1">
    <location>
        <begin position="61"/>
        <end position="86"/>
    </location>
</feature>
<keyword evidence="1" id="KW-1133">Transmembrane helix</keyword>
<dbReference type="Proteomes" id="UP000199393">
    <property type="component" value="Chromosome I"/>
</dbReference>
<evidence type="ECO:0008006" key="4">
    <source>
        <dbReference type="Google" id="ProtNLM"/>
    </source>
</evidence>